<reference evidence="12" key="1">
    <citation type="submission" date="2016-06" db="EMBL/GenBank/DDBJ databases">
        <authorList>
            <person name="Varghese N."/>
            <person name="Submissions Spin"/>
        </authorList>
    </citation>
    <scope>NUCLEOTIDE SEQUENCE [LARGE SCALE GENOMIC DNA]</scope>
    <source>
        <strain evidence="12">DSM 45647</strain>
    </source>
</reference>
<keyword evidence="4 9" id="KW-0949">S-adenosyl-L-methionine</keyword>
<dbReference type="CDD" id="cd01335">
    <property type="entry name" value="Radical_SAM"/>
    <property type="match status" value="1"/>
</dbReference>
<dbReference type="Gene3D" id="3.20.20.70">
    <property type="entry name" value="Aldolase class I"/>
    <property type="match status" value="1"/>
</dbReference>
<evidence type="ECO:0000256" key="7">
    <source>
        <dbReference type="ARBA" id="ARBA00023014"/>
    </source>
</evidence>
<evidence type="ECO:0000256" key="4">
    <source>
        <dbReference type="ARBA" id="ARBA00022691"/>
    </source>
</evidence>
<dbReference type="SFLD" id="SFLDF00562">
    <property type="entry name" value="HemN-like__clustered_with_heat"/>
    <property type="match status" value="1"/>
</dbReference>
<evidence type="ECO:0000256" key="6">
    <source>
        <dbReference type="ARBA" id="ARBA00023004"/>
    </source>
</evidence>
<name>A0A1C5K6R3_9ACTN</name>
<organism evidence="11 12">
    <name type="scientific">Micromonospora humi</name>
    <dbReference type="NCBI Taxonomy" id="745366"/>
    <lineage>
        <taxon>Bacteria</taxon>
        <taxon>Bacillati</taxon>
        <taxon>Actinomycetota</taxon>
        <taxon>Actinomycetes</taxon>
        <taxon>Micromonosporales</taxon>
        <taxon>Micromonosporaceae</taxon>
        <taxon>Micromonospora</taxon>
    </lineage>
</organism>
<dbReference type="SFLD" id="SFLDF00288">
    <property type="entry name" value="HemN-like__clustered_with_nucl"/>
    <property type="match status" value="1"/>
</dbReference>
<comment type="subcellular location">
    <subcellularLocation>
        <location evidence="9">Cytoplasm</location>
    </subcellularLocation>
</comment>
<dbReference type="InterPro" id="IPR007197">
    <property type="entry name" value="rSAM"/>
</dbReference>
<keyword evidence="9" id="KW-0004">4Fe-4S</keyword>
<dbReference type="AlphaFoldDB" id="A0A1C5K6R3"/>
<dbReference type="PROSITE" id="PS51918">
    <property type="entry name" value="RADICAL_SAM"/>
    <property type="match status" value="1"/>
</dbReference>
<keyword evidence="9" id="KW-0963">Cytoplasm</keyword>
<dbReference type="InterPro" id="IPR004559">
    <property type="entry name" value="HemW-like"/>
</dbReference>
<keyword evidence="7 9" id="KW-0411">Iron-sulfur</keyword>
<dbReference type="PANTHER" id="PTHR13932:SF5">
    <property type="entry name" value="RADICAL S-ADENOSYL METHIONINE DOMAIN-CONTAINING PROTEIN 1, MITOCHONDRIAL"/>
    <property type="match status" value="1"/>
</dbReference>
<evidence type="ECO:0000313" key="11">
    <source>
        <dbReference type="EMBL" id="SCG78291.1"/>
    </source>
</evidence>
<dbReference type="SFLD" id="SFLDS00029">
    <property type="entry name" value="Radical_SAM"/>
    <property type="match status" value="1"/>
</dbReference>
<comment type="function">
    <text evidence="9">Probably acts as a heme chaperone, transferring heme to an unknown acceptor. Binds one molecule of heme per monomer, possibly covalently. Binds 1 [4Fe-4S] cluster. The cluster is coordinated with 3 cysteines and an exchangeable S-adenosyl-L-methionine.</text>
</comment>
<feature type="domain" description="Radical SAM core" evidence="10">
    <location>
        <begin position="31"/>
        <end position="274"/>
    </location>
</feature>
<dbReference type="InterPro" id="IPR034505">
    <property type="entry name" value="Coproporphyrinogen-III_oxidase"/>
</dbReference>
<dbReference type="GO" id="GO:0004109">
    <property type="term" value="F:coproporphyrinogen oxidase activity"/>
    <property type="evidence" value="ECO:0007669"/>
    <property type="project" value="InterPro"/>
</dbReference>
<dbReference type="SFLD" id="SFLDG01065">
    <property type="entry name" value="anaerobic_coproporphyrinogen-I"/>
    <property type="match status" value="1"/>
</dbReference>
<comment type="similarity">
    <text evidence="1">Belongs to the anaerobic coproporphyrinogen-III oxidase family. HemW subfamily.</text>
</comment>
<keyword evidence="5 9" id="KW-0479">Metal-binding</keyword>
<evidence type="ECO:0000256" key="9">
    <source>
        <dbReference type="RuleBase" id="RU364116"/>
    </source>
</evidence>
<evidence type="ECO:0000256" key="3">
    <source>
        <dbReference type="ARBA" id="ARBA00022617"/>
    </source>
</evidence>
<keyword evidence="6 9" id="KW-0408">Iron</keyword>
<keyword evidence="12" id="KW-1185">Reference proteome</keyword>
<dbReference type="InterPro" id="IPR013785">
    <property type="entry name" value="Aldolase_TIM"/>
</dbReference>
<evidence type="ECO:0000259" key="10">
    <source>
        <dbReference type="PROSITE" id="PS51918"/>
    </source>
</evidence>
<dbReference type="Pfam" id="PF04055">
    <property type="entry name" value="Radical_SAM"/>
    <property type="match status" value="1"/>
</dbReference>
<dbReference type="SUPFAM" id="SSF102114">
    <property type="entry name" value="Radical SAM enzymes"/>
    <property type="match status" value="1"/>
</dbReference>
<keyword evidence="8 9" id="KW-0143">Chaperone</keyword>
<dbReference type="GO" id="GO:0005737">
    <property type="term" value="C:cytoplasm"/>
    <property type="evidence" value="ECO:0007669"/>
    <property type="project" value="UniProtKB-SubCell"/>
</dbReference>
<dbReference type="NCBIfam" id="TIGR00539">
    <property type="entry name" value="hemN_rel"/>
    <property type="match status" value="1"/>
</dbReference>
<dbReference type="PANTHER" id="PTHR13932">
    <property type="entry name" value="COPROPORPHYRINIGEN III OXIDASE"/>
    <property type="match status" value="1"/>
</dbReference>
<evidence type="ECO:0000313" key="12">
    <source>
        <dbReference type="Proteomes" id="UP000199360"/>
    </source>
</evidence>
<dbReference type="SMART" id="SM00729">
    <property type="entry name" value="Elp3"/>
    <property type="match status" value="1"/>
</dbReference>
<dbReference type="OrthoDB" id="9808022at2"/>
<dbReference type="InterPro" id="IPR058240">
    <property type="entry name" value="rSAM_sf"/>
</dbReference>
<dbReference type="GO" id="GO:0051539">
    <property type="term" value="F:4 iron, 4 sulfur cluster binding"/>
    <property type="evidence" value="ECO:0007669"/>
    <property type="project" value="UniProtKB-UniRule"/>
</dbReference>
<proteinExistence type="inferred from homology"/>
<evidence type="ECO:0000256" key="8">
    <source>
        <dbReference type="ARBA" id="ARBA00023186"/>
    </source>
</evidence>
<gene>
    <name evidence="11" type="ORF">GA0070213_12090</name>
</gene>
<keyword evidence="3 9" id="KW-0349">Heme</keyword>
<evidence type="ECO:0000256" key="5">
    <source>
        <dbReference type="ARBA" id="ARBA00022723"/>
    </source>
</evidence>
<protein>
    <recommendedName>
        <fullName evidence="2 9">Heme chaperone HemW</fullName>
    </recommendedName>
</protein>
<accession>A0A1C5K6R3</accession>
<dbReference type="Proteomes" id="UP000199360">
    <property type="component" value="Unassembled WGS sequence"/>
</dbReference>
<dbReference type="EMBL" id="FMDM01000020">
    <property type="protein sequence ID" value="SCG78291.1"/>
    <property type="molecule type" value="Genomic_DNA"/>
</dbReference>
<evidence type="ECO:0000256" key="2">
    <source>
        <dbReference type="ARBA" id="ARBA00017228"/>
    </source>
</evidence>
<dbReference type="InterPro" id="IPR006638">
    <property type="entry name" value="Elp3/MiaA/NifB-like_rSAM"/>
</dbReference>
<evidence type="ECO:0000256" key="1">
    <source>
        <dbReference type="ARBA" id="ARBA00006100"/>
    </source>
</evidence>
<dbReference type="GO" id="GO:0046872">
    <property type="term" value="F:metal ion binding"/>
    <property type="evidence" value="ECO:0007669"/>
    <property type="project" value="UniProtKB-UniRule"/>
</dbReference>
<dbReference type="GO" id="GO:0006779">
    <property type="term" value="P:porphyrin-containing compound biosynthetic process"/>
    <property type="evidence" value="ECO:0007669"/>
    <property type="project" value="InterPro"/>
</dbReference>
<sequence>MPGTLVAMPGVLPEGEPVPRDGSLPAAARRAVGARGFGVYVHVPFCASRCGYCDFNTYTAAELGGGVSRETYADSVLAELALAARVLGDSPPPRVDTVFVGGGTPTLLPADDLARILDGIDRTWGLAADVEVTTEANPESVTPESLKTLRAAGYTRISLGMQSAAPGVLAVLDRRHSAGRAVAAAREARDAGFEHVNLDLIYGTPGETADDFAASLAQVVEAGVDHVSAYALIVEDGTRLAARMRRGELPYPSDDVAADRYLAAEAALHAAGFSWYEVSNWARSEAAACRHNLLYWTGADWWGLGPGAHSHVGGVRWWNVKHPAAYAERLAAGASPALARERLTGDEQHTEDVMLRLRLASGLPLDVLDTAGRAGAERARAGGLLDAGAYAEGRAVLTLRGRLLADAVVRDLLP</sequence>
<dbReference type="STRING" id="745366.GA0070213_12090"/>
<dbReference type="SFLD" id="SFLDG01082">
    <property type="entry name" value="B12-binding_domain_containing"/>
    <property type="match status" value="1"/>
</dbReference>